<dbReference type="InterPro" id="IPR049552">
    <property type="entry name" value="PKS_DH_N"/>
</dbReference>
<dbReference type="Gene3D" id="1.10.1200.10">
    <property type="entry name" value="ACP-like"/>
    <property type="match status" value="1"/>
</dbReference>
<dbReference type="InterPro" id="IPR050091">
    <property type="entry name" value="PKS_NRPS_Biosynth_Enz"/>
</dbReference>
<sequence length="2550" mass="270757">MSERAVAIVGVGCRLPGGINDLDALWEALEAGRNLVGRIPPDRFDAARFVDEAMPRSGKSYTAMGGFLEDIAGFDSDYFGISPKEAAEMDPQHRLLLEMAAEALDDAGIAPASLAGSDTGVFIGISDMSFATRNLSALSALNAYSMTGAALSIAANRVSHTFDLRGPSMAIDTACSSSLMALERACRELTCGTGRRVMVAGGVNVLVSPYPYVGFSQASMLSRAGRCAAFSADADGFVRAEGGAVVVLKRLADALDDGDRVYGVLAGWGGNCDGRTAGLALPSPDAQEELLRHVYSEAGIHPDELVYLEAHGTGTKAGDPTECLAIGRALSMRRTGGPLPIGSVKTNLGHLEPASGMAGLLKALLVLRHGTIPASLHAERLNPDIDVQALRLRVVTEPQPLGERTRGYAGVSSYGFGGANAHVVLAPAPTPEPGRPQARPDASETGEPVALPVMVSARTPEALATAAARMADRLEGTRPEDFYDLAYTSCVRRGKHPYRLAVLATDPLQAAQRLLGSSGAPVAQQAAEQGRVGLVFCGNGSQWPGMGADLLASDAVFRNAVARVDAALTPRLGWSVAAMMASPAEHWNLTKIDVAQPLLFAVQVGLTEMLRARGVIPEGAVGHSVGEVAAAWAAGALTLDAAARVVAERSLAQVPTAGTGRMAAVGLAPADAEELIAVPLGLELAAVNSDRDVTLSGPEGTLAALGAELEARGVFFRMLDLDFAFHSKAMDPVEEPLARTLEGLNAAAPRIPLISTVTGEVVEGPSLDADYWWRNVREPVLFGPAIRRLLDEGVDVLVEVGPEPVLRGYLGHIRSAEPGAAAERRVVRTATLRSRISGPEAMDQATAELLSAGAAIDGKALFPRRGRVVSLPAYPWQRERYWSSRTWGASLGNGRFDHPLLGEWTPSPEPSWHGPIEPAMVPWLPDHQVGGAVVWPGTAYLEMALAAGRRVLGGPAEVVRLELTRALVLDWAKAHQVRLQTSMVERDGAVAITSTDPAAEGEAPPRRHAQGRVRALLARPPQPVDVTTVRGRCGRRIGRREHYQGCQEAGLKYGPAFQVLHELWVGSGEVLAAYRHAAPAEGFEVHPALMDGALQAGAPLLAGRVAAGQAFLPVRFGAVRLWGTPADQGWVHVRDRTQDPDEACWDITVTDDDGQVVAELEGVRLRRMAGRTDKSFTHHTVMRAAPHPDQPAAPSPLPSPSEIADRSAGQIENLRRDWRRVHYDQVSRRIDEIVAHEVHELLKGRLGDQAAFGAADVPGLLDGPRRARWLDLVMPRLQRHGLAAPEPPDRWRLLHSDVHPGDLWRTALPDSSPFVAYGALAQHMLKSAPALWRGEGDALTLLVERGTAEMMRHLYDLDPLTRFHNRIAQALLKQIVAAWPDDRPLRVLEVGAGTGGLTAALLPVLPPERTRYTYTDISPYFFADAQHGFGAYDFIEYRTLDLDADPAEQGFTRGAYDLLVAGNALHTATGIRAALRHTAALLAPGGHLLAFEIHNAWRLLPIFGWLGSFWAEPGDPDRPGALMLPRDRWPVLLAECGYTDVMQMGSDQEPAATDASVLLARTRPTIGDRPAGALPAKTPSAAARGLHVIAAETQAELPLAKDVAALLTQAGAKAAAAVVIDRAGAEPRTWANLLEGAGDDEQVTVTLLLGDPGTGSLLGDPGAGSTGLGSAAETTVRRAAVLRAVMAAYGSRPGTVRRSLVVVTRPSGALPAPERLLTSADAAVWGMARTLANEHATVSVLRISLQRAAAEARQPGPDGRAEGAARMSSAGDVCADARRLVHELARVTAEDPGPAGASGDEDEIVLTAAGRFVPREVRHPGPMVAATQVEAYRLHVRDRRLSYELEWRQCDPPPPPGPGMLSVAVRAAALNYRDIMNVTGLLPSEVIGPGMSERAPGFEYAGTITAVGPDVRGFAVGDRVAGVAHNALASRITADARAAFTLPDDGGFTEAVTMPVAFATVHHCLHTVARMRRGETLLVHGGAGAVGLASLQYAQRYGIRVIATAGSTIKRSLLRTLGAEHVFNSRTLEFVSDVMDATGGHGVDVVLNSLAGPALTRSLELLAPGGRFIEIGKRDIIEDGSLPLRPLASNITFAAVDLNELMFDAVRAGDLFAEVIDLIGDRSYTPLLHTVFPAARVTEAFALLRHSRHIGKVIVSLDPCDDPLMVHSRPTRPVLDPDGTYLVTGGLSGFGAATARHLADRGARHLALVSRRGDQAPEAPALLSALADRGVQATAYAADCADPDAMARVLDRIDREGRHRLRGIVHAAMHLDDASLAELTDERLAAILAPKMTGALVLDDLTRDRDLDLFCVYSSASAAVGNMWQAGYAAANLFLEALVRHRRRRGATGLAIAWGAIGDTGYVARNDLGDFLASVGLDPMDSAQALAAWDRALACDAEVQMVGRCDWTRLKHFLRTARAPRFSHLVPADDGQEHTGGELRAMLAALPPGEALSAVTASVAEQVAQVMQLDPQRLDHHRRLDEYGLDSLMAADLMNSLSRRLDLEISPVELLNSGGTIAGLAQTILLHLGVSGPAGDTDPPAATNQTGPQS</sequence>
<feature type="region of interest" description="C-terminal hotdog fold" evidence="7">
    <location>
        <begin position="1034"/>
        <end position="1174"/>
    </location>
</feature>
<dbReference type="Pfam" id="PF13602">
    <property type="entry name" value="ADH_zinc_N_2"/>
    <property type="match status" value="1"/>
</dbReference>
<dbReference type="InterPro" id="IPR057326">
    <property type="entry name" value="KR_dom"/>
</dbReference>
<dbReference type="Gene3D" id="3.40.50.720">
    <property type="entry name" value="NAD(P)-binding Rossmann-like Domain"/>
    <property type="match status" value="3"/>
</dbReference>
<organism evidence="12 13">
    <name type="scientific">Actinomadura rubrisoli</name>
    <dbReference type="NCBI Taxonomy" id="2530368"/>
    <lineage>
        <taxon>Bacteria</taxon>
        <taxon>Bacillati</taxon>
        <taxon>Actinomycetota</taxon>
        <taxon>Actinomycetes</taxon>
        <taxon>Streptosporangiales</taxon>
        <taxon>Thermomonosporaceae</taxon>
        <taxon>Actinomadura</taxon>
    </lineage>
</organism>
<keyword evidence="6" id="KW-0012">Acyltransferase</keyword>
<dbReference type="GO" id="GO:0004315">
    <property type="term" value="F:3-oxoacyl-[acyl-carrier-protein] synthase activity"/>
    <property type="evidence" value="ECO:0007669"/>
    <property type="project" value="InterPro"/>
</dbReference>
<dbReference type="SUPFAM" id="SSF53901">
    <property type="entry name" value="Thiolase-like"/>
    <property type="match status" value="1"/>
</dbReference>
<dbReference type="Gene3D" id="3.30.70.3290">
    <property type="match status" value="1"/>
</dbReference>
<dbReference type="InterPro" id="IPR029063">
    <property type="entry name" value="SAM-dependent_MTases_sf"/>
</dbReference>
<dbReference type="Pfam" id="PF00698">
    <property type="entry name" value="Acyl_transf_1"/>
    <property type="match status" value="1"/>
</dbReference>
<dbReference type="OrthoDB" id="4537517at2"/>
<dbReference type="Pfam" id="PF21089">
    <property type="entry name" value="PKS_DH_N"/>
    <property type="match status" value="1"/>
</dbReference>
<dbReference type="InterPro" id="IPR020807">
    <property type="entry name" value="PKS_DH"/>
</dbReference>
<dbReference type="Pfam" id="PF16197">
    <property type="entry name" value="KAsynt_C_assoc"/>
    <property type="match status" value="1"/>
</dbReference>
<dbReference type="InterPro" id="IPR014031">
    <property type="entry name" value="Ketoacyl_synth_C"/>
</dbReference>
<dbReference type="InterPro" id="IPR036736">
    <property type="entry name" value="ACP-like_sf"/>
</dbReference>
<dbReference type="PROSITE" id="PS52019">
    <property type="entry name" value="PKS_MFAS_DH"/>
    <property type="match status" value="1"/>
</dbReference>
<feature type="region of interest" description="Disordered" evidence="8">
    <location>
        <begin position="2531"/>
        <end position="2550"/>
    </location>
</feature>
<dbReference type="InterPro" id="IPR020843">
    <property type="entry name" value="ER"/>
</dbReference>
<keyword evidence="2" id="KW-0597">Phosphoprotein</keyword>
<dbReference type="InterPro" id="IPR013968">
    <property type="entry name" value="PKS_KR"/>
</dbReference>
<keyword evidence="13" id="KW-1185">Reference proteome</keyword>
<dbReference type="FunFam" id="3.40.50.720:FF:000209">
    <property type="entry name" value="Polyketide synthase Pks12"/>
    <property type="match status" value="1"/>
</dbReference>
<dbReference type="EMBL" id="SMKU01000193">
    <property type="protein sequence ID" value="TDD77910.1"/>
    <property type="molecule type" value="Genomic_DNA"/>
</dbReference>
<dbReference type="GO" id="GO:0016491">
    <property type="term" value="F:oxidoreductase activity"/>
    <property type="evidence" value="ECO:0007669"/>
    <property type="project" value="InterPro"/>
</dbReference>
<name>A0A4R5B0B5_9ACTN</name>
<dbReference type="InterPro" id="IPR014043">
    <property type="entry name" value="Acyl_transferase_dom"/>
</dbReference>
<dbReference type="CDD" id="cd00833">
    <property type="entry name" value="PKS"/>
    <property type="match status" value="1"/>
</dbReference>
<dbReference type="InterPro" id="IPR049551">
    <property type="entry name" value="PKS_DH_C"/>
</dbReference>
<evidence type="ECO:0000313" key="13">
    <source>
        <dbReference type="Proteomes" id="UP000294513"/>
    </source>
</evidence>
<dbReference type="InterPro" id="IPR014030">
    <property type="entry name" value="Ketoacyl_synth_N"/>
</dbReference>
<dbReference type="PANTHER" id="PTHR43775:SF37">
    <property type="entry name" value="SI:DKEY-61P9.11"/>
    <property type="match status" value="1"/>
</dbReference>
<dbReference type="SUPFAM" id="SSF47336">
    <property type="entry name" value="ACP-like"/>
    <property type="match status" value="1"/>
</dbReference>
<dbReference type="SUPFAM" id="SSF53335">
    <property type="entry name" value="S-adenosyl-L-methionine-dependent methyltransferases"/>
    <property type="match status" value="1"/>
</dbReference>
<dbReference type="Pfam" id="PF08659">
    <property type="entry name" value="KR"/>
    <property type="match status" value="1"/>
</dbReference>
<dbReference type="InterPro" id="IPR020841">
    <property type="entry name" value="PKS_Beta-ketoAc_synthase_dom"/>
</dbReference>
<evidence type="ECO:0000256" key="3">
    <source>
        <dbReference type="ARBA" id="ARBA00022679"/>
    </source>
</evidence>
<dbReference type="InterPro" id="IPR016036">
    <property type="entry name" value="Malonyl_transacylase_ACP-bd"/>
</dbReference>
<dbReference type="Pfam" id="PF00550">
    <property type="entry name" value="PP-binding"/>
    <property type="match status" value="1"/>
</dbReference>
<dbReference type="InterPro" id="IPR013154">
    <property type="entry name" value="ADH-like_N"/>
</dbReference>
<evidence type="ECO:0000256" key="2">
    <source>
        <dbReference type="ARBA" id="ARBA00022553"/>
    </source>
</evidence>
<dbReference type="InterPro" id="IPR016039">
    <property type="entry name" value="Thiolase-like"/>
</dbReference>
<evidence type="ECO:0000256" key="4">
    <source>
        <dbReference type="ARBA" id="ARBA00022857"/>
    </source>
</evidence>
<dbReference type="InterPro" id="IPR020806">
    <property type="entry name" value="PKS_PP-bd"/>
</dbReference>
<dbReference type="CDD" id="cd05195">
    <property type="entry name" value="enoyl_red"/>
    <property type="match status" value="1"/>
</dbReference>
<dbReference type="InterPro" id="IPR036291">
    <property type="entry name" value="NAD(P)-bd_dom_sf"/>
</dbReference>
<dbReference type="SMART" id="SM00829">
    <property type="entry name" value="PKS_ER"/>
    <property type="match status" value="1"/>
</dbReference>
<dbReference type="Pfam" id="PF14765">
    <property type="entry name" value="PS-DH"/>
    <property type="match status" value="1"/>
</dbReference>
<feature type="domain" description="PKS/mFAS DH" evidence="11">
    <location>
        <begin position="898"/>
        <end position="1174"/>
    </location>
</feature>
<dbReference type="CDD" id="cd02440">
    <property type="entry name" value="AdoMet_MTases"/>
    <property type="match status" value="1"/>
</dbReference>
<dbReference type="Gene3D" id="3.40.50.150">
    <property type="entry name" value="Vaccinia Virus protein VP39"/>
    <property type="match status" value="1"/>
</dbReference>
<feature type="compositionally biased region" description="Pro residues" evidence="8">
    <location>
        <begin position="1188"/>
        <end position="1199"/>
    </location>
</feature>
<comment type="caution">
    <text evidence="12">The sequence shown here is derived from an EMBL/GenBank/DDBJ whole genome shotgun (WGS) entry which is preliminary data.</text>
</comment>
<protein>
    <submittedName>
        <fullName evidence="12">SDR family NAD(P)-dependent oxidoreductase</fullName>
    </submittedName>
</protein>
<dbReference type="InterPro" id="IPR032821">
    <property type="entry name" value="PKS_assoc"/>
</dbReference>
<keyword evidence="4" id="KW-0521">NADP</keyword>
<dbReference type="InterPro" id="IPR049900">
    <property type="entry name" value="PKS_mFAS_DH"/>
</dbReference>
<dbReference type="SUPFAM" id="SSF55048">
    <property type="entry name" value="Probable ACP-binding domain of malonyl-CoA ACP transacylase"/>
    <property type="match status" value="1"/>
</dbReference>
<dbReference type="GO" id="GO:0006633">
    <property type="term" value="P:fatty acid biosynthetic process"/>
    <property type="evidence" value="ECO:0007669"/>
    <property type="project" value="InterPro"/>
</dbReference>
<dbReference type="SUPFAM" id="SSF52151">
    <property type="entry name" value="FabD/lysophospholipase-like"/>
    <property type="match status" value="1"/>
</dbReference>
<dbReference type="SMART" id="SM00822">
    <property type="entry name" value="PKS_KR"/>
    <property type="match status" value="1"/>
</dbReference>
<dbReference type="PROSITE" id="PS52004">
    <property type="entry name" value="KS3_2"/>
    <property type="match status" value="1"/>
</dbReference>
<dbReference type="PROSITE" id="PS50075">
    <property type="entry name" value="CARRIER"/>
    <property type="match status" value="1"/>
</dbReference>
<dbReference type="GO" id="GO:0031177">
    <property type="term" value="F:phosphopantetheine binding"/>
    <property type="evidence" value="ECO:0007669"/>
    <property type="project" value="InterPro"/>
</dbReference>
<feature type="active site" description="Proton acceptor; for dehydratase activity" evidence="7">
    <location>
        <position position="927"/>
    </location>
</feature>
<dbReference type="InterPro" id="IPR001227">
    <property type="entry name" value="Ac_transferase_dom_sf"/>
</dbReference>
<dbReference type="SMART" id="SM00825">
    <property type="entry name" value="PKS_KS"/>
    <property type="match status" value="1"/>
</dbReference>
<dbReference type="Gene3D" id="3.10.129.110">
    <property type="entry name" value="Polyketide synthase dehydratase"/>
    <property type="match status" value="1"/>
</dbReference>
<evidence type="ECO:0000259" key="9">
    <source>
        <dbReference type="PROSITE" id="PS50075"/>
    </source>
</evidence>
<dbReference type="Pfam" id="PF02801">
    <property type="entry name" value="Ketoacyl-synt_C"/>
    <property type="match status" value="1"/>
</dbReference>
<feature type="region of interest" description="N-terminal hotdog fold" evidence="7">
    <location>
        <begin position="898"/>
        <end position="1020"/>
    </location>
</feature>
<dbReference type="Pfam" id="PF00109">
    <property type="entry name" value="ketoacyl-synt"/>
    <property type="match status" value="1"/>
</dbReference>
<evidence type="ECO:0000256" key="8">
    <source>
        <dbReference type="SAM" id="MobiDB-lite"/>
    </source>
</evidence>
<evidence type="ECO:0000259" key="11">
    <source>
        <dbReference type="PROSITE" id="PS52019"/>
    </source>
</evidence>
<keyword evidence="3" id="KW-0808">Transferase</keyword>
<proteinExistence type="predicted"/>
<evidence type="ECO:0000256" key="5">
    <source>
        <dbReference type="ARBA" id="ARBA00023268"/>
    </source>
</evidence>
<keyword evidence="1" id="KW-0596">Phosphopantetheine</keyword>
<dbReference type="InterPro" id="IPR042104">
    <property type="entry name" value="PKS_dehydratase_sf"/>
</dbReference>
<dbReference type="SUPFAM" id="SSF50129">
    <property type="entry name" value="GroES-like"/>
    <property type="match status" value="1"/>
</dbReference>
<reference evidence="12 13" key="1">
    <citation type="submission" date="2019-03" db="EMBL/GenBank/DDBJ databases">
        <title>Draft genome sequences of novel Actinobacteria.</title>
        <authorList>
            <person name="Sahin N."/>
            <person name="Ay H."/>
            <person name="Saygin H."/>
        </authorList>
    </citation>
    <scope>NUCLEOTIDE SEQUENCE [LARGE SCALE GENOMIC DNA]</scope>
    <source>
        <strain evidence="12 13">H3C3</strain>
    </source>
</reference>
<dbReference type="SMART" id="SM00827">
    <property type="entry name" value="PKS_AT"/>
    <property type="match status" value="1"/>
</dbReference>
<dbReference type="Pfam" id="PF08240">
    <property type="entry name" value="ADH_N"/>
    <property type="match status" value="1"/>
</dbReference>
<dbReference type="Gene3D" id="3.90.180.10">
    <property type="entry name" value="Medium-chain alcohol dehydrogenases, catalytic domain"/>
    <property type="match status" value="1"/>
</dbReference>
<feature type="active site" description="Proton donor; for dehydratase activity" evidence="7">
    <location>
        <position position="1091"/>
    </location>
</feature>
<dbReference type="Gene3D" id="3.40.47.10">
    <property type="match status" value="1"/>
</dbReference>
<feature type="domain" description="Carrier" evidence="9">
    <location>
        <begin position="2450"/>
        <end position="2528"/>
    </location>
</feature>
<evidence type="ECO:0000259" key="10">
    <source>
        <dbReference type="PROSITE" id="PS52004"/>
    </source>
</evidence>
<dbReference type="SUPFAM" id="SSF51735">
    <property type="entry name" value="NAD(P)-binding Rossmann-fold domains"/>
    <property type="match status" value="2"/>
</dbReference>
<dbReference type="Pfam" id="PF08242">
    <property type="entry name" value="Methyltransf_12"/>
    <property type="match status" value="1"/>
</dbReference>
<dbReference type="GO" id="GO:0004312">
    <property type="term" value="F:fatty acid synthase activity"/>
    <property type="evidence" value="ECO:0007669"/>
    <property type="project" value="TreeGrafter"/>
</dbReference>
<dbReference type="SMART" id="SM00826">
    <property type="entry name" value="PKS_DH"/>
    <property type="match status" value="1"/>
</dbReference>
<dbReference type="PANTHER" id="PTHR43775">
    <property type="entry name" value="FATTY ACID SYNTHASE"/>
    <property type="match status" value="1"/>
</dbReference>
<dbReference type="InterPro" id="IPR016035">
    <property type="entry name" value="Acyl_Trfase/lysoPLipase"/>
</dbReference>
<dbReference type="Gene3D" id="3.40.366.10">
    <property type="entry name" value="Malonyl-Coenzyme A Acyl Carrier Protein, domain 2"/>
    <property type="match status" value="1"/>
</dbReference>
<evidence type="ECO:0000256" key="6">
    <source>
        <dbReference type="ARBA" id="ARBA00023315"/>
    </source>
</evidence>
<keyword evidence="5" id="KW-0511">Multifunctional enzyme</keyword>
<dbReference type="RefSeq" id="WP_131898893.1">
    <property type="nucleotide sequence ID" value="NZ_SMKU01000193.1"/>
</dbReference>
<dbReference type="SMART" id="SM00823">
    <property type="entry name" value="PKS_PP"/>
    <property type="match status" value="1"/>
</dbReference>
<dbReference type="InterPro" id="IPR009081">
    <property type="entry name" value="PP-bd_ACP"/>
</dbReference>
<feature type="domain" description="Ketosynthase family 3 (KS3)" evidence="10">
    <location>
        <begin position="3"/>
        <end position="427"/>
    </location>
</feature>
<dbReference type="InterPro" id="IPR018201">
    <property type="entry name" value="Ketoacyl_synth_AS"/>
</dbReference>
<accession>A0A4R5B0B5</accession>
<evidence type="ECO:0000313" key="12">
    <source>
        <dbReference type="EMBL" id="TDD77910.1"/>
    </source>
</evidence>
<feature type="region of interest" description="Disordered" evidence="8">
    <location>
        <begin position="1184"/>
        <end position="1205"/>
    </location>
</feature>
<evidence type="ECO:0000256" key="1">
    <source>
        <dbReference type="ARBA" id="ARBA00022450"/>
    </source>
</evidence>
<dbReference type="InterPro" id="IPR013217">
    <property type="entry name" value="Methyltransf_12"/>
</dbReference>
<dbReference type="PROSITE" id="PS00606">
    <property type="entry name" value="KS3_1"/>
    <property type="match status" value="1"/>
</dbReference>
<evidence type="ECO:0000256" key="7">
    <source>
        <dbReference type="PROSITE-ProRule" id="PRU01363"/>
    </source>
</evidence>
<gene>
    <name evidence="12" type="ORF">E1298_29280</name>
</gene>
<dbReference type="InterPro" id="IPR011032">
    <property type="entry name" value="GroES-like_sf"/>
</dbReference>
<dbReference type="Proteomes" id="UP000294513">
    <property type="component" value="Unassembled WGS sequence"/>
</dbReference>